<keyword evidence="4" id="KW-1185">Reference proteome</keyword>
<dbReference type="EMBL" id="BSYO01000005">
    <property type="protein sequence ID" value="GMH04409.1"/>
    <property type="molecule type" value="Genomic_DNA"/>
</dbReference>
<dbReference type="Proteomes" id="UP001279734">
    <property type="component" value="Unassembled WGS sequence"/>
</dbReference>
<evidence type="ECO:0000256" key="2">
    <source>
        <dbReference type="SAM" id="Phobius"/>
    </source>
</evidence>
<keyword evidence="2" id="KW-0472">Membrane</keyword>
<keyword evidence="2" id="KW-1133">Transmembrane helix</keyword>
<dbReference type="AlphaFoldDB" id="A0AAD3XH60"/>
<organism evidence="3 4">
    <name type="scientific">Nepenthes gracilis</name>
    <name type="common">Slender pitcher plant</name>
    <dbReference type="NCBI Taxonomy" id="150966"/>
    <lineage>
        <taxon>Eukaryota</taxon>
        <taxon>Viridiplantae</taxon>
        <taxon>Streptophyta</taxon>
        <taxon>Embryophyta</taxon>
        <taxon>Tracheophyta</taxon>
        <taxon>Spermatophyta</taxon>
        <taxon>Magnoliopsida</taxon>
        <taxon>eudicotyledons</taxon>
        <taxon>Gunneridae</taxon>
        <taxon>Pentapetalae</taxon>
        <taxon>Caryophyllales</taxon>
        <taxon>Nepenthaceae</taxon>
        <taxon>Nepenthes</taxon>
    </lineage>
</organism>
<protein>
    <submittedName>
        <fullName evidence="3">Uncharacterized protein</fullName>
    </submittedName>
</protein>
<comment type="caution">
    <text evidence="3">The sequence shown here is derived from an EMBL/GenBank/DDBJ whole genome shotgun (WGS) entry which is preliminary data.</text>
</comment>
<evidence type="ECO:0000313" key="3">
    <source>
        <dbReference type="EMBL" id="GMH04409.1"/>
    </source>
</evidence>
<accession>A0AAD3XH60</accession>
<feature type="region of interest" description="Disordered" evidence="1">
    <location>
        <begin position="36"/>
        <end position="58"/>
    </location>
</feature>
<evidence type="ECO:0000256" key="1">
    <source>
        <dbReference type="SAM" id="MobiDB-lite"/>
    </source>
</evidence>
<proteinExistence type="predicted"/>
<name>A0AAD3XH60_NEPGR</name>
<keyword evidence="2" id="KW-0812">Transmembrane</keyword>
<feature type="compositionally biased region" description="Low complexity" evidence="1">
    <location>
        <begin position="36"/>
        <end position="46"/>
    </location>
</feature>
<feature type="transmembrane region" description="Helical" evidence="2">
    <location>
        <begin position="87"/>
        <end position="114"/>
    </location>
</feature>
<evidence type="ECO:0000313" key="4">
    <source>
        <dbReference type="Proteomes" id="UP001279734"/>
    </source>
</evidence>
<sequence length="116" mass="13260">MAAIYLSHCFHSKNSSIKEHSSIILPAVFIPFSCQNRRSNNRTNSNPEKDKAKGNKLRPPLFDGVLKLGKELKESLSPKRKGDWKDLMLMSLSFAVYIYMSQQIVCAYCAWMSMLK</sequence>
<gene>
    <name evidence="3" type="ORF">Nepgr_006248</name>
</gene>
<reference evidence="3" key="1">
    <citation type="submission" date="2023-05" db="EMBL/GenBank/DDBJ databases">
        <title>Nepenthes gracilis genome sequencing.</title>
        <authorList>
            <person name="Fukushima K."/>
        </authorList>
    </citation>
    <scope>NUCLEOTIDE SEQUENCE</scope>
    <source>
        <strain evidence="3">SING2019-196</strain>
    </source>
</reference>